<feature type="transmembrane region" description="Helical" evidence="7">
    <location>
        <begin position="44"/>
        <end position="68"/>
    </location>
</feature>
<dbReference type="HOGENOM" id="CLU_079569_2_3_4"/>
<evidence type="ECO:0000256" key="2">
    <source>
        <dbReference type="ARBA" id="ARBA00007928"/>
    </source>
</evidence>
<dbReference type="PANTHER" id="PTHR30086:SF14">
    <property type="entry name" value="HOMOSERINE_HOMOSERINE LACTONE EFFLUX PROTEIN"/>
    <property type="match status" value="1"/>
</dbReference>
<reference evidence="9" key="1">
    <citation type="journal article" date="2014" name="Soil Biol. Biochem.">
        <title>Structure and function of bacterial communities in ageing soils: Insights from the Mendocino ecological staircase.</title>
        <authorList>
            <person name="Uroz S."/>
            <person name="Tech J.J."/>
            <person name="Sawaya N.A."/>
            <person name="Frey-Klett P."/>
            <person name="Leveau J.H.J."/>
        </authorList>
    </citation>
    <scope>NUCLEOTIDE SEQUENCE [LARGE SCALE GENOMIC DNA]</scope>
    <source>
        <strain evidence="9">Cal35</strain>
    </source>
</reference>
<protein>
    <submittedName>
        <fullName evidence="8">Putative threonine efflux protein</fullName>
    </submittedName>
</protein>
<dbReference type="GO" id="GO:0005886">
    <property type="term" value="C:plasma membrane"/>
    <property type="evidence" value="ECO:0007669"/>
    <property type="project" value="UniProtKB-SubCell"/>
</dbReference>
<dbReference type="GO" id="GO:0042970">
    <property type="term" value="F:homoserine transmembrane transporter activity"/>
    <property type="evidence" value="ECO:0007669"/>
    <property type="project" value="TreeGrafter"/>
</dbReference>
<dbReference type="PANTHER" id="PTHR30086">
    <property type="entry name" value="ARGININE EXPORTER PROTEIN ARGO"/>
    <property type="match status" value="1"/>
</dbReference>
<dbReference type="InterPro" id="IPR001123">
    <property type="entry name" value="LeuE-type"/>
</dbReference>
<evidence type="ECO:0000256" key="3">
    <source>
        <dbReference type="ARBA" id="ARBA00022475"/>
    </source>
</evidence>
<keyword evidence="6 7" id="KW-0472">Membrane</keyword>
<proteinExistence type="inferred from homology"/>
<dbReference type="AlphaFoldDB" id="A0A0A1FHH1"/>
<comment type="similarity">
    <text evidence="2">Belongs to the Rht family.</text>
</comment>
<sequence>MEFHNFFLFVLTELALSASPGPAVMLVVAYGITAGWKKSIFATLGILTANAIYFIISATGLGALIVASHTLFTVVKWLGVAYLAYLGLSAIFGRPSPITASKMNGRNASGWKIWLSGLTLQLANPKALIFFIAILPQFLNPAANVPLQMLWLAAGSMIPEFFILIGYAVLAGRMQTIATRPSFARITDRVAGSLMLAVAMIVAAIQQ</sequence>
<feature type="transmembrane region" description="Helical" evidence="7">
    <location>
        <begin position="190"/>
        <end position="206"/>
    </location>
</feature>
<keyword evidence="9" id="KW-1185">Reference proteome</keyword>
<evidence type="ECO:0000313" key="8">
    <source>
        <dbReference type="EMBL" id="AIY44031.1"/>
    </source>
</evidence>
<dbReference type="PIRSF" id="PIRSF006324">
    <property type="entry name" value="LeuE"/>
    <property type="match status" value="1"/>
</dbReference>
<dbReference type="Pfam" id="PF01810">
    <property type="entry name" value="LysE"/>
    <property type="match status" value="1"/>
</dbReference>
<gene>
    <name evidence="8" type="ORF">LT85_4873</name>
</gene>
<comment type="subcellular location">
    <subcellularLocation>
        <location evidence="1">Cell membrane</location>
        <topology evidence="1">Multi-pass membrane protein</topology>
    </subcellularLocation>
</comment>
<evidence type="ECO:0000256" key="1">
    <source>
        <dbReference type="ARBA" id="ARBA00004651"/>
    </source>
</evidence>
<evidence type="ECO:0000313" key="9">
    <source>
        <dbReference type="Proteomes" id="UP000030302"/>
    </source>
</evidence>
<name>A0A0A1FHH1_9BURK</name>
<feature type="transmembrane region" description="Helical" evidence="7">
    <location>
        <begin position="6"/>
        <end position="32"/>
    </location>
</feature>
<feature type="transmembrane region" description="Helical" evidence="7">
    <location>
        <begin position="113"/>
        <end position="138"/>
    </location>
</feature>
<dbReference type="EMBL" id="CP009962">
    <property type="protein sequence ID" value="AIY44031.1"/>
    <property type="molecule type" value="Genomic_DNA"/>
</dbReference>
<accession>A0A0A1FHH1</accession>
<keyword evidence="3" id="KW-1003">Cell membrane</keyword>
<keyword evidence="4 7" id="KW-0812">Transmembrane</keyword>
<dbReference type="Proteomes" id="UP000030302">
    <property type="component" value="Chromosome"/>
</dbReference>
<feature type="transmembrane region" description="Helical" evidence="7">
    <location>
        <begin position="74"/>
        <end position="92"/>
    </location>
</feature>
<feature type="transmembrane region" description="Helical" evidence="7">
    <location>
        <begin position="150"/>
        <end position="170"/>
    </location>
</feature>
<dbReference type="STRING" id="279058.LT85_4873"/>
<dbReference type="KEGG" id="care:LT85_4873"/>
<keyword evidence="5 7" id="KW-1133">Transmembrane helix</keyword>
<evidence type="ECO:0000256" key="5">
    <source>
        <dbReference type="ARBA" id="ARBA00022989"/>
    </source>
</evidence>
<dbReference type="RefSeq" id="WP_052135435.1">
    <property type="nucleotide sequence ID" value="NZ_CP009962.1"/>
</dbReference>
<evidence type="ECO:0000256" key="4">
    <source>
        <dbReference type="ARBA" id="ARBA00022692"/>
    </source>
</evidence>
<evidence type="ECO:0000256" key="6">
    <source>
        <dbReference type="ARBA" id="ARBA00023136"/>
    </source>
</evidence>
<evidence type="ECO:0000256" key="7">
    <source>
        <dbReference type="SAM" id="Phobius"/>
    </source>
</evidence>
<dbReference type="OrthoDB" id="9804822at2"/>
<organism evidence="8 9">
    <name type="scientific">Collimonas arenae</name>
    <dbReference type="NCBI Taxonomy" id="279058"/>
    <lineage>
        <taxon>Bacteria</taxon>
        <taxon>Pseudomonadati</taxon>
        <taxon>Pseudomonadota</taxon>
        <taxon>Betaproteobacteria</taxon>
        <taxon>Burkholderiales</taxon>
        <taxon>Oxalobacteraceae</taxon>
        <taxon>Collimonas</taxon>
    </lineage>
</organism>